<feature type="domain" description="Brix" evidence="2">
    <location>
        <begin position="106"/>
        <end position="288"/>
    </location>
</feature>
<accession>A0A210QWI0</accession>
<protein>
    <submittedName>
        <fullName evidence="3">Ribosome production factor 1</fullName>
    </submittedName>
</protein>
<dbReference type="InterPro" id="IPR044281">
    <property type="entry name" value="IMP4/RPF1"/>
</dbReference>
<keyword evidence="4" id="KW-1185">Reference proteome</keyword>
<dbReference type="Pfam" id="PF04427">
    <property type="entry name" value="Brix"/>
    <property type="match status" value="1"/>
</dbReference>
<dbReference type="OrthoDB" id="10253204at2759"/>
<sequence length="375" mass="43741">MASKDESMAVSEIPKPNISSIRNKQLRKAAYMKLKIEKRKEKIKEKKRKKKENEALGDKAPPKQVPKTIESMRIPDETMVNAQDEEVMKDEAQDEMSSYFRRETLPKILITTSDRPSSRTNKFCKELKKSFPNSEIYYRRGLDLKKIIPQALSRDFTDIMVVNENHQQPNGLILTHLPDGPTSHFKMSNVRLAPEIKRVGEMTGHQPEIILNNFNTRLGHSVGRMFASLFPHDPEFHGRRVITFHNQRDFIFFRHHRYVFRNEKRAGLQELGPRFTLKLRSLQKGTFDSKYGEYEWIHKAVRTTIMYITVFRRRTIASKEFNIALNDNGNTNSPSQGKEDCQLFHPIMGKSPIVKAMTQLPAITLLRRYQEHLCE</sequence>
<evidence type="ECO:0000259" key="2">
    <source>
        <dbReference type="PROSITE" id="PS50833"/>
    </source>
</evidence>
<dbReference type="AlphaFoldDB" id="A0A210QWI0"/>
<comment type="caution">
    <text evidence="3">The sequence shown here is derived from an EMBL/GenBank/DDBJ whole genome shotgun (WGS) entry which is preliminary data.</text>
</comment>
<dbReference type="Proteomes" id="UP000242188">
    <property type="component" value="Unassembled WGS sequence"/>
</dbReference>
<name>A0A210QWI0_MIZYE</name>
<dbReference type="GO" id="GO:0005730">
    <property type="term" value="C:nucleolus"/>
    <property type="evidence" value="ECO:0007669"/>
    <property type="project" value="TreeGrafter"/>
</dbReference>
<feature type="region of interest" description="Disordered" evidence="1">
    <location>
        <begin position="1"/>
        <end position="24"/>
    </location>
</feature>
<dbReference type="SUPFAM" id="SSF52954">
    <property type="entry name" value="Class II aaRS ABD-related"/>
    <property type="match status" value="1"/>
</dbReference>
<gene>
    <name evidence="3" type="ORF">KP79_PYT08144</name>
</gene>
<evidence type="ECO:0000256" key="1">
    <source>
        <dbReference type="SAM" id="MobiDB-lite"/>
    </source>
</evidence>
<reference evidence="3 4" key="1">
    <citation type="journal article" date="2017" name="Nat. Ecol. Evol.">
        <title>Scallop genome provides insights into evolution of bilaterian karyotype and development.</title>
        <authorList>
            <person name="Wang S."/>
            <person name="Zhang J."/>
            <person name="Jiao W."/>
            <person name="Li J."/>
            <person name="Xun X."/>
            <person name="Sun Y."/>
            <person name="Guo X."/>
            <person name="Huan P."/>
            <person name="Dong B."/>
            <person name="Zhang L."/>
            <person name="Hu X."/>
            <person name="Sun X."/>
            <person name="Wang J."/>
            <person name="Zhao C."/>
            <person name="Wang Y."/>
            <person name="Wang D."/>
            <person name="Huang X."/>
            <person name="Wang R."/>
            <person name="Lv J."/>
            <person name="Li Y."/>
            <person name="Zhang Z."/>
            <person name="Liu B."/>
            <person name="Lu W."/>
            <person name="Hui Y."/>
            <person name="Liang J."/>
            <person name="Zhou Z."/>
            <person name="Hou R."/>
            <person name="Li X."/>
            <person name="Liu Y."/>
            <person name="Li H."/>
            <person name="Ning X."/>
            <person name="Lin Y."/>
            <person name="Zhao L."/>
            <person name="Xing Q."/>
            <person name="Dou J."/>
            <person name="Li Y."/>
            <person name="Mao J."/>
            <person name="Guo H."/>
            <person name="Dou H."/>
            <person name="Li T."/>
            <person name="Mu C."/>
            <person name="Jiang W."/>
            <person name="Fu Q."/>
            <person name="Fu X."/>
            <person name="Miao Y."/>
            <person name="Liu J."/>
            <person name="Yu Q."/>
            <person name="Li R."/>
            <person name="Liao H."/>
            <person name="Li X."/>
            <person name="Kong Y."/>
            <person name="Jiang Z."/>
            <person name="Chourrout D."/>
            <person name="Li R."/>
            <person name="Bao Z."/>
        </authorList>
    </citation>
    <scope>NUCLEOTIDE SEQUENCE [LARGE SCALE GENOMIC DNA]</scope>
    <source>
        <strain evidence="3 4">PY_sf001</strain>
    </source>
</reference>
<proteinExistence type="predicted"/>
<dbReference type="PANTHER" id="PTHR22734:SF3">
    <property type="entry name" value="RIBOSOME PRODUCTION FACTOR 1"/>
    <property type="match status" value="1"/>
</dbReference>
<dbReference type="FunFam" id="3.40.50.10480:FF:000002">
    <property type="entry name" value="Ribosome production factor 1"/>
    <property type="match status" value="1"/>
</dbReference>
<dbReference type="STRING" id="6573.A0A210QWI0"/>
<evidence type="ECO:0000313" key="3">
    <source>
        <dbReference type="EMBL" id="OWF53042.1"/>
    </source>
</evidence>
<dbReference type="GO" id="GO:0030687">
    <property type="term" value="C:preribosome, large subunit precursor"/>
    <property type="evidence" value="ECO:0007669"/>
    <property type="project" value="TreeGrafter"/>
</dbReference>
<dbReference type="Gene3D" id="3.40.50.10480">
    <property type="entry name" value="Probable brix-domain ribosomal biogenesis protein"/>
    <property type="match status" value="1"/>
</dbReference>
<dbReference type="GO" id="GO:0042134">
    <property type="term" value="F:rRNA primary transcript binding"/>
    <property type="evidence" value="ECO:0007669"/>
    <property type="project" value="InterPro"/>
</dbReference>
<dbReference type="PROSITE" id="PS50833">
    <property type="entry name" value="BRIX"/>
    <property type="match status" value="1"/>
</dbReference>
<dbReference type="GO" id="GO:0000470">
    <property type="term" value="P:maturation of LSU-rRNA"/>
    <property type="evidence" value="ECO:0007669"/>
    <property type="project" value="TreeGrafter"/>
</dbReference>
<dbReference type="InterPro" id="IPR007109">
    <property type="entry name" value="Brix"/>
</dbReference>
<dbReference type="EMBL" id="NEDP02001525">
    <property type="protein sequence ID" value="OWF53042.1"/>
    <property type="molecule type" value="Genomic_DNA"/>
</dbReference>
<evidence type="ECO:0000313" key="4">
    <source>
        <dbReference type="Proteomes" id="UP000242188"/>
    </source>
</evidence>
<dbReference type="PANTHER" id="PTHR22734">
    <property type="entry name" value="U3 SMALL NUCLEOLAR RIBONUCLEOPROTEIN PROTEIN IMP4"/>
    <property type="match status" value="1"/>
</dbReference>
<feature type="region of interest" description="Disordered" evidence="1">
    <location>
        <begin position="38"/>
        <end position="72"/>
    </location>
</feature>
<dbReference type="GO" id="GO:0000460">
    <property type="term" value="P:maturation of 5.8S rRNA"/>
    <property type="evidence" value="ECO:0007669"/>
    <property type="project" value="TreeGrafter"/>
</dbReference>
<dbReference type="SMART" id="SM00879">
    <property type="entry name" value="Brix"/>
    <property type="match status" value="1"/>
</dbReference>
<feature type="compositionally biased region" description="Basic and acidic residues" evidence="1">
    <location>
        <begin position="51"/>
        <end position="61"/>
    </location>
</feature>
<organism evidence="3 4">
    <name type="scientific">Mizuhopecten yessoensis</name>
    <name type="common">Japanese scallop</name>
    <name type="synonym">Patinopecten yessoensis</name>
    <dbReference type="NCBI Taxonomy" id="6573"/>
    <lineage>
        <taxon>Eukaryota</taxon>
        <taxon>Metazoa</taxon>
        <taxon>Spiralia</taxon>
        <taxon>Lophotrochozoa</taxon>
        <taxon>Mollusca</taxon>
        <taxon>Bivalvia</taxon>
        <taxon>Autobranchia</taxon>
        <taxon>Pteriomorphia</taxon>
        <taxon>Pectinida</taxon>
        <taxon>Pectinoidea</taxon>
        <taxon>Pectinidae</taxon>
        <taxon>Mizuhopecten</taxon>
    </lineage>
</organism>